<reference evidence="2" key="1">
    <citation type="submission" date="2014-09" db="EMBL/GenBank/DDBJ databases">
        <authorList>
            <person name="Magalhaes I.L.F."/>
            <person name="Oliveira U."/>
            <person name="Santos F.R."/>
            <person name="Vidigal T.H.D.A."/>
            <person name="Brescovit A.D."/>
            <person name="Santos A.J."/>
        </authorList>
    </citation>
    <scope>NUCLEOTIDE SEQUENCE</scope>
    <source>
        <tissue evidence="2">Shoot tissue taken approximately 20 cm above the soil surface</tissue>
    </source>
</reference>
<feature type="signal peptide" evidence="1">
    <location>
        <begin position="1"/>
        <end position="17"/>
    </location>
</feature>
<dbReference type="AlphaFoldDB" id="A0A0A8XXW7"/>
<name>A0A0A8XXW7_ARUDO</name>
<organism evidence="2">
    <name type="scientific">Arundo donax</name>
    <name type="common">Giant reed</name>
    <name type="synonym">Donax arundinaceus</name>
    <dbReference type="NCBI Taxonomy" id="35708"/>
    <lineage>
        <taxon>Eukaryota</taxon>
        <taxon>Viridiplantae</taxon>
        <taxon>Streptophyta</taxon>
        <taxon>Embryophyta</taxon>
        <taxon>Tracheophyta</taxon>
        <taxon>Spermatophyta</taxon>
        <taxon>Magnoliopsida</taxon>
        <taxon>Liliopsida</taxon>
        <taxon>Poales</taxon>
        <taxon>Poaceae</taxon>
        <taxon>PACMAD clade</taxon>
        <taxon>Arundinoideae</taxon>
        <taxon>Arundineae</taxon>
        <taxon>Arundo</taxon>
    </lineage>
</organism>
<feature type="chain" id="PRO_5002061630" evidence="1">
    <location>
        <begin position="18"/>
        <end position="55"/>
    </location>
</feature>
<evidence type="ECO:0000256" key="1">
    <source>
        <dbReference type="SAM" id="SignalP"/>
    </source>
</evidence>
<sequence length="55" mass="6038">MRWVFLDFLGVWLSCSPIRPDDGGQLGEVTEDRVVRIERGAGVAGSQLSLSSRSM</sequence>
<accession>A0A0A8XXW7</accession>
<reference evidence="2" key="2">
    <citation type="journal article" date="2015" name="Data Brief">
        <title>Shoot transcriptome of the giant reed, Arundo donax.</title>
        <authorList>
            <person name="Barrero R.A."/>
            <person name="Guerrero F.D."/>
            <person name="Moolhuijzen P."/>
            <person name="Goolsby J.A."/>
            <person name="Tidwell J."/>
            <person name="Bellgard S.E."/>
            <person name="Bellgard M.I."/>
        </authorList>
    </citation>
    <scope>NUCLEOTIDE SEQUENCE</scope>
    <source>
        <tissue evidence="2">Shoot tissue taken approximately 20 cm above the soil surface</tissue>
    </source>
</reference>
<evidence type="ECO:0000313" key="2">
    <source>
        <dbReference type="EMBL" id="JAD18854.1"/>
    </source>
</evidence>
<protein>
    <submittedName>
        <fullName evidence="2">Uncharacterized protein</fullName>
    </submittedName>
</protein>
<dbReference type="EMBL" id="GBRH01279041">
    <property type="protein sequence ID" value="JAD18854.1"/>
    <property type="molecule type" value="Transcribed_RNA"/>
</dbReference>
<keyword evidence="1" id="KW-0732">Signal</keyword>
<proteinExistence type="predicted"/>